<keyword evidence="4" id="KW-0479">Metal-binding</keyword>
<gene>
    <name evidence="10" type="ORF">GF1_03980</name>
</gene>
<dbReference type="PANTHER" id="PTHR43742:SF9">
    <property type="entry name" value="TETRATHIONATE REDUCTASE SUBUNIT A"/>
    <property type="match status" value="1"/>
</dbReference>
<evidence type="ECO:0000313" key="11">
    <source>
        <dbReference type="Proteomes" id="UP001063350"/>
    </source>
</evidence>
<dbReference type="RefSeq" id="WP_267927956.1">
    <property type="nucleotide sequence ID" value="NZ_AP024233.1"/>
</dbReference>
<dbReference type="GO" id="GO:0043546">
    <property type="term" value="F:molybdopterin cofactor binding"/>
    <property type="evidence" value="ECO:0007669"/>
    <property type="project" value="InterPro"/>
</dbReference>
<dbReference type="GO" id="GO:0016491">
    <property type="term" value="F:oxidoreductase activity"/>
    <property type="evidence" value="ECO:0007669"/>
    <property type="project" value="UniProtKB-KW"/>
</dbReference>
<evidence type="ECO:0000256" key="1">
    <source>
        <dbReference type="ARBA" id="ARBA00010312"/>
    </source>
</evidence>
<evidence type="ECO:0000256" key="7">
    <source>
        <dbReference type="ARBA" id="ARBA00023014"/>
    </source>
</evidence>
<dbReference type="PROSITE" id="PS51318">
    <property type="entry name" value="TAT"/>
    <property type="match status" value="1"/>
</dbReference>
<dbReference type="SUPFAM" id="SSF50692">
    <property type="entry name" value="ADC-like"/>
    <property type="match status" value="1"/>
</dbReference>
<dbReference type="Gene3D" id="3.40.50.740">
    <property type="match status" value="2"/>
</dbReference>
<sequence>MPKTNRRDFLKLGGLALAGPLVATGPGTAKARTEKLPDYGMEKRVPVNCRMCAQKCPGLARVVDGRLVGIEANPHSVMPGVCGRSVAAAGMVYNPNRIQTPLIRVGERGEGRFRRATWPEALDMVADRLKKYREQGTPEAVAVLTRFHGAPGVDNEVFKVFGTPNFPGYADTCWANSRAVGAGVIYGPFKHGLPGCSPSKISVDFVKAKYGVLIGRNPAGGLVCYPWAMKFAKGKRNGLKLTVIDPRKPSEAGEDNVHWLPIRPASDLAFLLGLFHELMKNKSYEPEYLRKYTNAPMLVDSTTLQPAGVREIEKVEKGKKVKILDYLVYDEAAGEVRFASEAEKPALNGTYDVTFGDRAFKAVTALDRIARELENYTPEWAEGKSDVPAKEIRKIARELDRNRPHAFIDPTYRSERYFNSFKMIQVICMMNVLIGAFGREGGIIWNHSTKPGKLIHPPKAQAESIGEYYARHDPNFRFGNTHYYRHKAVETVLTEKPYPIKAMVFNGSNLLGGSAGGTEIVQALKKLEFTVCISPFFNETTLYADVILPDATFVERDEAINGKYKFEVPGVTINMKAIEPLFDVKSPYWISLELARRILTPEEYATHFKPFEEGGIELLWEKQLEGIKGVPAGEKAKITTDYLREFGVWNGQAPTPRPKAKTPTRKLELFSTFLARQYDELQAADDSNAVVANPLPVWQPAKWMTEKKELAKDEFIPVTGFAPVNSFTGQQTKDNRLLANVGEAISWDAVFINAAKGKSLGLRDGDMVTIWNPDNKLEQNARVILSELVHPDAMFSYYGAGPGAFKKLNRFYTNAPKTGFNPNHSAPFHYSPLVGGHAAHDYVVKIRRA</sequence>
<dbReference type="Gene3D" id="2.20.25.90">
    <property type="entry name" value="ADC-like domains"/>
    <property type="match status" value="1"/>
</dbReference>
<feature type="domain" description="Molybdopterin oxidoreductase" evidence="8">
    <location>
        <begin position="97"/>
        <end position="596"/>
    </location>
</feature>
<dbReference type="GO" id="GO:0046872">
    <property type="term" value="F:metal ion binding"/>
    <property type="evidence" value="ECO:0007669"/>
    <property type="project" value="UniProtKB-KW"/>
</dbReference>
<dbReference type="InterPro" id="IPR009010">
    <property type="entry name" value="Asp_de-COase-like_dom_sf"/>
</dbReference>
<keyword evidence="5" id="KW-0732">Signal</keyword>
<feature type="domain" description="Molybdopterin dinucleotide-binding" evidence="9">
    <location>
        <begin position="734"/>
        <end position="827"/>
    </location>
</feature>
<dbReference type="InterPro" id="IPR006656">
    <property type="entry name" value="Mopterin_OxRdtase"/>
</dbReference>
<dbReference type="PANTHER" id="PTHR43742">
    <property type="entry name" value="TRIMETHYLAMINE-N-OXIDE REDUCTASE"/>
    <property type="match status" value="1"/>
</dbReference>
<keyword evidence="6" id="KW-0560">Oxidoreductase</keyword>
<keyword evidence="3" id="KW-0500">Molybdenum</keyword>
<dbReference type="Gene3D" id="3.30.2070.10">
    <property type="entry name" value="Formate dehydrogenase/DMSO reductase"/>
    <property type="match status" value="1"/>
</dbReference>
<dbReference type="SUPFAM" id="SSF53706">
    <property type="entry name" value="Formate dehydrogenase/DMSO reductase, domains 1-3"/>
    <property type="match status" value="1"/>
</dbReference>
<comment type="similarity">
    <text evidence="1">Belongs to the prokaryotic molybdopterin-containing oxidoreductase family.</text>
</comment>
<evidence type="ECO:0000256" key="2">
    <source>
        <dbReference type="ARBA" id="ARBA00022485"/>
    </source>
</evidence>
<keyword evidence="2" id="KW-0004">4Fe-4S</keyword>
<dbReference type="InterPro" id="IPR006657">
    <property type="entry name" value="MoPterin_dinucl-bd_dom"/>
</dbReference>
<evidence type="ECO:0000259" key="9">
    <source>
        <dbReference type="Pfam" id="PF01568"/>
    </source>
</evidence>
<dbReference type="EMBL" id="AP024233">
    <property type="protein sequence ID" value="BCO08022.1"/>
    <property type="molecule type" value="Genomic_DNA"/>
</dbReference>
<keyword evidence="7" id="KW-0411">Iron-sulfur</keyword>
<keyword evidence="2" id="KW-0408">Iron</keyword>
<proteinExistence type="inferred from homology"/>
<protein>
    <submittedName>
        <fullName evidence="10">Molybdopterin oxidoreductase molybdopterin-binding subunit</fullName>
    </submittedName>
</protein>
<dbReference type="Pfam" id="PF01568">
    <property type="entry name" value="Molydop_binding"/>
    <property type="match status" value="1"/>
</dbReference>
<evidence type="ECO:0000259" key="8">
    <source>
        <dbReference type="Pfam" id="PF00384"/>
    </source>
</evidence>
<evidence type="ECO:0000256" key="6">
    <source>
        <dbReference type="ARBA" id="ARBA00023002"/>
    </source>
</evidence>
<dbReference type="InterPro" id="IPR006311">
    <property type="entry name" value="TAT_signal"/>
</dbReference>
<organism evidence="10 11">
    <name type="scientific">Desulfolithobacter dissulfuricans</name>
    <dbReference type="NCBI Taxonomy" id="2795293"/>
    <lineage>
        <taxon>Bacteria</taxon>
        <taxon>Pseudomonadati</taxon>
        <taxon>Thermodesulfobacteriota</taxon>
        <taxon>Desulfobulbia</taxon>
        <taxon>Desulfobulbales</taxon>
        <taxon>Desulfobulbaceae</taxon>
        <taxon>Desulfolithobacter</taxon>
    </lineage>
</organism>
<evidence type="ECO:0000256" key="5">
    <source>
        <dbReference type="ARBA" id="ARBA00022729"/>
    </source>
</evidence>
<evidence type="ECO:0000256" key="3">
    <source>
        <dbReference type="ARBA" id="ARBA00022505"/>
    </source>
</evidence>
<dbReference type="KEGG" id="ddu:GF1_03980"/>
<dbReference type="Gene3D" id="3.40.228.10">
    <property type="entry name" value="Dimethylsulfoxide Reductase, domain 2"/>
    <property type="match status" value="2"/>
</dbReference>
<dbReference type="InterPro" id="IPR050612">
    <property type="entry name" value="Prok_Mopterin_Oxidored"/>
</dbReference>
<reference evidence="10" key="1">
    <citation type="submission" date="2020-12" db="EMBL/GenBank/DDBJ databases">
        <title>Desulfobium dissulfuricans gen. nov., sp. nov., a novel mesophilic, sulfate-reducing bacterium isolated from a deep-sea hydrothermal vent.</title>
        <authorList>
            <person name="Hashimoto Y."/>
            <person name="Tame A."/>
            <person name="Sawayama S."/>
            <person name="Miyazaki J."/>
            <person name="Takai K."/>
            <person name="Nakagawa S."/>
        </authorList>
    </citation>
    <scope>NUCLEOTIDE SEQUENCE</scope>
    <source>
        <strain evidence="10">GF1</strain>
    </source>
</reference>
<dbReference type="Pfam" id="PF00384">
    <property type="entry name" value="Molybdopterin"/>
    <property type="match status" value="1"/>
</dbReference>
<name>A0A915XIW0_9BACT</name>
<accession>A0A915XIW0</accession>
<evidence type="ECO:0000313" key="10">
    <source>
        <dbReference type="EMBL" id="BCO08022.1"/>
    </source>
</evidence>
<keyword evidence="11" id="KW-1185">Reference proteome</keyword>
<dbReference type="AlphaFoldDB" id="A0A915XIW0"/>
<dbReference type="Proteomes" id="UP001063350">
    <property type="component" value="Chromosome"/>
</dbReference>
<evidence type="ECO:0000256" key="4">
    <source>
        <dbReference type="ARBA" id="ARBA00022723"/>
    </source>
</evidence>
<dbReference type="GO" id="GO:0051539">
    <property type="term" value="F:4 iron, 4 sulfur cluster binding"/>
    <property type="evidence" value="ECO:0007669"/>
    <property type="project" value="UniProtKB-KW"/>
</dbReference>
<dbReference type="Gene3D" id="2.40.40.20">
    <property type="match status" value="1"/>
</dbReference>